<dbReference type="GO" id="GO:0016491">
    <property type="term" value="F:oxidoreductase activity"/>
    <property type="evidence" value="ECO:0007669"/>
    <property type="project" value="UniProtKB-KW"/>
</dbReference>
<dbReference type="EMBL" id="CP144543">
    <property type="protein sequence ID" value="WVW83154.1"/>
    <property type="molecule type" value="Genomic_DNA"/>
</dbReference>
<dbReference type="VEuPathDB" id="FungiDB:I302_08460"/>
<dbReference type="Gene3D" id="3.40.50.720">
    <property type="entry name" value="NAD(P)-binding Rossmann-like Domain"/>
    <property type="match status" value="1"/>
</dbReference>
<keyword evidence="2" id="KW-0560">Oxidoreductase</keyword>
<dbReference type="RefSeq" id="XP_019042753.1">
    <property type="nucleotide sequence ID" value="XM_019195040.1"/>
</dbReference>
<reference evidence="4" key="1">
    <citation type="submission" date="2013-07" db="EMBL/GenBank/DDBJ databases">
        <title>The Genome Sequence of Cryptococcus bestiolae CBS10118.</title>
        <authorList>
            <consortium name="The Broad Institute Genome Sequencing Platform"/>
            <person name="Cuomo C."/>
            <person name="Litvintseva A."/>
            <person name="Chen Y."/>
            <person name="Heitman J."/>
            <person name="Sun S."/>
            <person name="Springer D."/>
            <person name="Dromer F."/>
            <person name="Young S.K."/>
            <person name="Zeng Q."/>
            <person name="Gargeya S."/>
            <person name="Fitzgerald M."/>
            <person name="Abouelleil A."/>
            <person name="Alvarado L."/>
            <person name="Berlin A.M."/>
            <person name="Chapman S.B."/>
            <person name="Dewar J."/>
            <person name="Goldberg J."/>
            <person name="Griggs A."/>
            <person name="Gujja S."/>
            <person name="Hansen M."/>
            <person name="Howarth C."/>
            <person name="Imamovic A."/>
            <person name="Larimer J."/>
            <person name="McCowan C."/>
            <person name="Murphy C."/>
            <person name="Pearson M."/>
            <person name="Priest M."/>
            <person name="Roberts A."/>
            <person name="Saif S."/>
            <person name="Shea T."/>
            <person name="Sykes S."/>
            <person name="Wortman J."/>
            <person name="Nusbaum C."/>
            <person name="Birren B."/>
        </authorList>
    </citation>
    <scope>NUCLEOTIDE SEQUENCE [LARGE SCALE GENOMIC DNA]</scope>
    <source>
        <strain evidence="4">CBS 10118</strain>
    </source>
</reference>
<evidence type="ECO:0000313" key="4">
    <source>
        <dbReference type="EMBL" id="OCF21683.1"/>
    </source>
</evidence>
<gene>
    <name evidence="4" type="ORF">I302_08460</name>
    <name evidence="5" type="ORF">I302_105172</name>
</gene>
<keyword evidence="6" id="KW-1185">Reference proteome</keyword>
<dbReference type="Proteomes" id="UP000092730">
    <property type="component" value="Chromosome 3"/>
</dbReference>
<dbReference type="OrthoDB" id="5283654at2759"/>
<dbReference type="InterPro" id="IPR036291">
    <property type="entry name" value="NAD(P)-bd_dom_sf"/>
</dbReference>
<sequence length="292" mass="32198">MSSPIQVAFLGHKGLIGSNLLSPLLKSHQEGKINLIILHRQGSDVSSPNISGLEKRVIQLDEEGLEINKEAMEGLEVVISSITSPAILSQTYFLEALKGSKTLKTFIHSDFGGNFTSEDLAHDGMALMALKPKVVARAVELGVPITNVRTGMFAEIVFGYNALGINVKENSFEVYKDNIKNQLRTTTLPYWAHALSQLILDPLKLANKTIQLYDHTPTGQEIIDTLSKIHGTPTKLTHYTTEQYEKDVLDPQSAIQASVKRAWGEDDFGEGEQPEVSGWVGKDLEELLRGYL</sequence>
<dbReference type="KEGG" id="kbi:30212859"/>
<reference evidence="4" key="3">
    <citation type="submission" date="2014-01" db="EMBL/GenBank/DDBJ databases">
        <title>Evolution of pathogenesis and genome organization in the Tremellales.</title>
        <authorList>
            <person name="Cuomo C."/>
            <person name="Litvintseva A."/>
            <person name="Heitman J."/>
            <person name="Chen Y."/>
            <person name="Sun S."/>
            <person name="Springer D."/>
            <person name="Dromer F."/>
            <person name="Young S."/>
            <person name="Zeng Q."/>
            <person name="Chapman S."/>
            <person name="Gujja S."/>
            <person name="Saif S."/>
            <person name="Birren B."/>
        </authorList>
    </citation>
    <scope>NUCLEOTIDE SEQUENCE</scope>
    <source>
        <strain evidence="4">CBS 10118</strain>
    </source>
</reference>
<evidence type="ECO:0000313" key="6">
    <source>
        <dbReference type="Proteomes" id="UP000092730"/>
    </source>
</evidence>
<evidence type="ECO:0000256" key="1">
    <source>
        <dbReference type="ARBA" id="ARBA00022857"/>
    </source>
</evidence>
<dbReference type="EMBL" id="KI894026">
    <property type="protein sequence ID" value="OCF21683.1"/>
    <property type="molecule type" value="Genomic_DNA"/>
</dbReference>
<reference evidence="5" key="2">
    <citation type="submission" date="2013-07" db="EMBL/GenBank/DDBJ databases">
        <authorList>
            <consortium name="The Broad Institute Genome Sequencing Platform"/>
            <person name="Cuomo C."/>
            <person name="Litvintseva A."/>
            <person name="Chen Y."/>
            <person name="Heitman J."/>
            <person name="Sun S."/>
            <person name="Springer D."/>
            <person name="Dromer F."/>
            <person name="Young S.K."/>
            <person name="Zeng Q."/>
            <person name="Gargeya S."/>
            <person name="Fitzgerald M."/>
            <person name="Abouelleil A."/>
            <person name="Alvarado L."/>
            <person name="Berlin A.M."/>
            <person name="Chapman S.B."/>
            <person name="Dewar J."/>
            <person name="Goldberg J."/>
            <person name="Griggs A."/>
            <person name="Gujja S."/>
            <person name="Hansen M."/>
            <person name="Howarth C."/>
            <person name="Imamovic A."/>
            <person name="Larimer J."/>
            <person name="McCowan C."/>
            <person name="Murphy C."/>
            <person name="Pearson M."/>
            <person name="Priest M."/>
            <person name="Roberts A."/>
            <person name="Saif S."/>
            <person name="Shea T."/>
            <person name="Sykes S."/>
            <person name="Wortman J."/>
            <person name="Nusbaum C."/>
            <person name="Birren B."/>
        </authorList>
    </citation>
    <scope>NUCLEOTIDE SEQUENCE</scope>
    <source>
        <strain evidence="5">CBS 10118</strain>
    </source>
</reference>
<reference evidence="5" key="4">
    <citation type="submission" date="2024-02" db="EMBL/GenBank/DDBJ databases">
        <title>Comparative genomics of Cryptococcus and Kwoniella reveals pathogenesis evolution and contrasting modes of karyotype evolution via chromosome fusion or intercentromeric recombination.</title>
        <authorList>
            <person name="Coelho M.A."/>
            <person name="David-Palma M."/>
            <person name="Shea T."/>
            <person name="Bowers K."/>
            <person name="McGinley-Smith S."/>
            <person name="Mohammad A.W."/>
            <person name="Gnirke A."/>
            <person name="Yurkov A.M."/>
            <person name="Nowrousian M."/>
            <person name="Sun S."/>
            <person name="Cuomo C.A."/>
            <person name="Heitman J."/>
        </authorList>
    </citation>
    <scope>NUCLEOTIDE SEQUENCE</scope>
    <source>
        <strain evidence="5">CBS 10118</strain>
    </source>
</reference>
<dbReference type="InterPro" id="IPR051609">
    <property type="entry name" value="NmrA/Isoflavone_reductase-like"/>
</dbReference>
<dbReference type="AlphaFoldDB" id="A0A1B9FSE5"/>
<evidence type="ECO:0000313" key="5">
    <source>
        <dbReference type="EMBL" id="WVW83154.1"/>
    </source>
</evidence>
<dbReference type="SUPFAM" id="SSF51735">
    <property type="entry name" value="NAD(P)-binding Rossmann-fold domains"/>
    <property type="match status" value="1"/>
</dbReference>
<dbReference type="PANTHER" id="PTHR47706:SF9">
    <property type="entry name" value="NMRA-LIKE DOMAIN-CONTAINING PROTEIN-RELATED"/>
    <property type="match status" value="1"/>
</dbReference>
<dbReference type="PANTHER" id="PTHR47706">
    <property type="entry name" value="NMRA-LIKE FAMILY PROTEIN"/>
    <property type="match status" value="1"/>
</dbReference>
<dbReference type="Pfam" id="PF05368">
    <property type="entry name" value="NmrA"/>
    <property type="match status" value="1"/>
</dbReference>
<evidence type="ECO:0000259" key="3">
    <source>
        <dbReference type="Pfam" id="PF05368"/>
    </source>
</evidence>
<protein>
    <recommendedName>
        <fullName evidence="3">NmrA-like domain-containing protein</fullName>
    </recommendedName>
</protein>
<dbReference type="InterPro" id="IPR008030">
    <property type="entry name" value="NmrA-like"/>
</dbReference>
<name>A0A1B9FSE5_9TREE</name>
<accession>A0A1B9FSE5</accession>
<dbReference type="Gene3D" id="3.90.25.10">
    <property type="entry name" value="UDP-galactose 4-epimerase, domain 1"/>
    <property type="match status" value="1"/>
</dbReference>
<feature type="domain" description="NmrA-like" evidence="3">
    <location>
        <begin position="7"/>
        <end position="256"/>
    </location>
</feature>
<proteinExistence type="predicted"/>
<keyword evidence="1" id="KW-0521">NADP</keyword>
<organism evidence="4">
    <name type="scientific">Kwoniella bestiolae CBS 10118</name>
    <dbReference type="NCBI Taxonomy" id="1296100"/>
    <lineage>
        <taxon>Eukaryota</taxon>
        <taxon>Fungi</taxon>
        <taxon>Dikarya</taxon>
        <taxon>Basidiomycota</taxon>
        <taxon>Agaricomycotina</taxon>
        <taxon>Tremellomycetes</taxon>
        <taxon>Tremellales</taxon>
        <taxon>Cryptococcaceae</taxon>
        <taxon>Kwoniella</taxon>
    </lineage>
</organism>
<evidence type="ECO:0000256" key="2">
    <source>
        <dbReference type="ARBA" id="ARBA00023002"/>
    </source>
</evidence>
<dbReference type="GeneID" id="30212859"/>
<dbReference type="STRING" id="1296100.A0A1B9FSE5"/>